<evidence type="ECO:0000313" key="2">
    <source>
        <dbReference type="EMBL" id="KAG7379941.1"/>
    </source>
</evidence>
<evidence type="ECO:0000313" key="3">
    <source>
        <dbReference type="Proteomes" id="UP000694044"/>
    </source>
</evidence>
<name>A0A8T1VFT9_9STRA</name>
<organism evidence="2 3">
    <name type="scientific">Phytophthora pseudosyringae</name>
    <dbReference type="NCBI Taxonomy" id="221518"/>
    <lineage>
        <taxon>Eukaryota</taxon>
        <taxon>Sar</taxon>
        <taxon>Stramenopiles</taxon>
        <taxon>Oomycota</taxon>
        <taxon>Peronosporomycetes</taxon>
        <taxon>Peronosporales</taxon>
        <taxon>Peronosporaceae</taxon>
        <taxon>Phytophthora</taxon>
    </lineage>
</organism>
<dbReference type="OrthoDB" id="164982at2759"/>
<dbReference type="EMBL" id="JAGDFM010000320">
    <property type="protein sequence ID" value="KAG7379941.1"/>
    <property type="molecule type" value="Genomic_DNA"/>
</dbReference>
<gene>
    <name evidence="2" type="ORF">PHYPSEUDO_007999</name>
</gene>
<feature type="region of interest" description="Disordered" evidence="1">
    <location>
        <begin position="21"/>
        <end position="133"/>
    </location>
</feature>
<accession>A0A8T1VFT9</accession>
<protein>
    <submittedName>
        <fullName evidence="2">Uncharacterized protein</fullName>
    </submittedName>
</protein>
<feature type="compositionally biased region" description="Low complexity" evidence="1">
    <location>
        <begin position="76"/>
        <end position="87"/>
    </location>
</feature>
<reference evidence="2" key="1">
    <citation type="submission" date="2021-02" db="EMBL/GenBank/DDBJ databases">
        <authorList>
            <person name="Palmer J.M."/>
        </authorList>
    </citation>
    <scope>NUCLEOTIDE SEQUENCE</scope>
    <source>
        <strain evidence="2">SCRP734</strain>
    </source>
</reference>
<feature type="compositionally biased region" description="Basic residues" evidence="1">
    <location>
        <begin position="99"/>
        <end position="109"/>
    </location>
</feature>
<evidence type="ECO:0000256" key="1">
    <source>
        <dbReference type="SAM" id="MobiDB-lite"/>
    </source>
</evidence>
<comment type="caution">
    <text evidence="2">The sequence shown here is derived from an EMBL/GenBank/DDBJ whole genome shotgun (WGS) entry which is preliminary data.</text>
</comment>
<keyword evidence="3" id="KW-1185">Reference proteome</keyword>
<feature type="region of interest" description="Disordered" evidence="1">
    <location>
        <begin position="236"/>
        <end position="264"/>
    </location>
</feature>
<dbReference type="Proteomes" id="UP000694044">
    <property type="component" value="Unassembled WGS sequence"/>
</dbReference>
<proteinExistence type="predicted"/>
<dbReference type="AlphaFoldDB" id="A0A8T1VFT9"/>
<sequence>MNTLPAQKENVNANVVGAAAAGKRLSAGPNEKFSTPKWGFVIHDDSKSTGKKALQENSPKKSRRALSDISNKQRNRQGNNNAGGSVSIKKKGLGSGLGHSKKHSAKKRPPLTPLSAKANAPLTPKVHAKLTPDSAIKTPCVEEVPDIELAYGGLSPPKEKAAFAKGLSDDEIQNLLSVKTPTLFDDFEPTLGIDGWDDSREKAMLESGEPPSLWWASPDLQVKKETDDLAFFKEEEKEPDQVEDDLSELPPPDNLPDGAADLDDDGLLEELLSVDVEAVCSE</sequence>